<evidence type="ECO:0008006" key="4">
    <source>
        <dbReference type="Google" id="ProtNLM"/>
    </source>
</evidence>
<dbReference type="Proteomes" id="UP000649829">
    <property type="component" value="Unassembled WGS sequence"/>
</dbReference>
<feature type="signal peptide" evidence="1">
    <location>
        <begin position="1"/>
        <end position="22"/>
    </location>
</feature>
<keyword evidence="1" id="KW-0732">Signal</keyword>
<sequence length="95" mass="10386">MKLATFATSALATVLVAGSAFAYSPSDERANVPTRDYELGYVTAQPTDGQKTTVKTSDVYDSRDAALIGEETVNEYVFTSDNRDNDDTAFGNRYR</sequence>
<evidence type="ECO:0000313" key="2">
    <source>
        <dbReference type="EMBL" id="GGM04136.1"/>
    </source>
</evidence>
<reference evidence="2" key="1">
    <citation type="journal article" date="2014" name="Int. J. Syst. Evol. Microbiol.">
        <title>Complete genome sequence of Corynebacterium casei LMG S-19264T (=DSM 44701T), isolated from a smear-ripened cheese.</title>
        <authorList>
            <consortium name="US DOE Joint Genome Institute (JGI-PGF)"/>
            <person name="Walter F."/>
            <person name="Albersmeier A."/>
            <person name="Kalinowski J."/>
            <person name="Ruckert C."/>
        </authorList>
    </citation>
    <scope>NUCLEOTIDE SEQUENCE</scope>
    <source>
        <strain evidence="2">CGMCC 1.6293</strain>
    </source>
</reference>
<dbReference type="AlphaFoldDB" id="A0A917SZU7"/>
<protein>
    <recommendedName>
        <fullName evidence="4">Tryptophan synthase subunit beta</fullName>
    </recommendedName>
</protein>
<keyword evidence="3" id="KW-1185">Reference proteome</keyword>
<feature type="chain" id="PRO_5037135899" description="Tryptophan synthase subunit beta" evidence="1">
    <location>
        <begin position="23"/>
        <end position="95"/>
    </location>
</feature>
<accession>A0A917SZU7</accession>
<proteinExistence type="predicted"/>
<reference evidence="2" key="2">
    <citation type="submission" date="2020-09" db="EMBL/GenBank/DDBJ databases">
        <authorList>
            <person name="Sun Q."/>
            <person name="Zhou Y."/>
        </authorList>
    </citation>
    <scope>NUCLEOTIDE SEQUENCE</scope>
    <source>
        <strain evidence="2">CGMCC 1.6293</strain>
    </source>
</reference>
<organism evidence="2 3">
    <name type="scientific">Pseudooceanicola nanhaiensis</name>
    <dbReference type="NCBI Taxonomy" id="375761"/>
    <lineage>
        <taxon>Bacteria</taxon>
        <taxon>Pseudomonadati</taxon>
        <taxon>Pseudomonadota</taxon>
        <taxon>Alphaproteobacteria</taxon>
        <taxon>Rhodobacterales</taxon>
        <taxon>Paracoccaceae</taxon>
        <taxon>Pseudooceanicola</taxon>
    </lineage>
</organism>
<dbReference type="EMBL" id="BMLF01000002">
    <property type="protein sequence ID" value="GGM04136.1"/>
    <property type="molecule type" value="Genomic_DNA"/>
</dbReference>
<evidence type="ECO:0000256" key="1">
    <source>
        <dbReference type="SAM" id="SignalP"/>
    </source>
</evidence>
<name>A0A917SZU7_9RHOB</name>
<gene>
    <name evidence="2" type="ORF">GCM10011534_27350</name>
</gene>
<evidence type="ECO:0000313" key="3">
    <source>
        <dbReference type="Proteomes" id="UP000649829"/>
    </source>
</evidence>
<dbReference type="RefSeq" id="WP_028287431.1">
    <property type="nucleotide sequence ID" value="NZ_BMLF01000002.1"/>
</dbReference>
<comment type="caution">
    <text evidence="2">The sequence shown here is derived from an EMBL/GenBank/DDBJ whole genome shotgun (WGS) entry which is preliminary data.</text>
</comment>